<name>A0ACB6RQZ2_9PLEO</name>
<gene>
    <name evidence="1" type="ORF">BU25DRAFT_433562</name>
</gene>
<dbReference type="Proteomes" id="UP000799754">
    <property type="component" value="Unassembled WGS sequence"/>
</dbReference>
<evidence type="ECO:0000313" key="1">
    <source>
        <dbReference type="EMBL" id="KAF2624326.1"/>
    </source>
</evidence>
<reference evidence="1" key="1">
    <citation type="journal article" date="2020" name="Stud. Mycol.">
        <title>101 Dothideomycetes genomes: a test case for predicting lifestyles and emergence of pathogens.</title>
        <authorList>
            <person name="Haridas S."/>
            <person name="Albert R."/>
            <person name="Binder M."/>
            <person name="Bloem J."/>
            <person name="Labutti K."/>
            <person name="Salamov A."/>
            <person name="Andreopoulos B."/>
            <person name="Baker S."/>
            <person name="Barry K."/>
            <person name="Bills G."/>
            <person name="Bluhm B."/>
            <person name="Cannon C."/>
            <person name="Castanera R."/>
            <person name="Culley D."/>
            <person name="Daum C."/>
            <person name="Ezra D."/>
            <person name="Gonzalez J."/>
            <person name="Henrissat B."/>
            <person name="Kuo A."/>
            <person name="Liang C."/>
            <person name="Lipzen A."/>
            <person name="Lutzoni F."/>
            <person name="Magnuson J."/>
            <person name="Mondo S."/>
            <person name="Nolan M."/>
            <person name="Ohm R."/>
            <person name="Pangilinan J."/>
            <person name="Park H.-J."/>
            <person name="Ramirez L."/>
            <person name="Alfaro M."/>
            <person name="Sun H."/>
            <person name="Tritt A."/>
            <person name="Yoshinaga Y."/>
            <person name="Zwiers L.-H."/>
            <person name="Turgeon B."/>
            <person name="Goodwin S."/>
            <person name="Spatafora J."/>
            <person name="Crous P."/>
            <person name="Grigoriev I."/>
        </authorList>
    </citation>
    <scope>NUCLEOTIDE SEQUENCE</scope>
    <source>
        <strain evidence="1">CBS 525.71</strain>
    </source>
</reference>
<sequence>MRSSTVIAFFAGSAAAQSTAVVLNPLMPASTLTVIGSSSGTTTYVNSCSDGGIPASYLTPGTLVTTPISAPSTTAAARLRRQEDGLFGGFCEPITIKQGSSSVEIHLEDPTKGAWTADMNCAWKGELTSADLTCTATQSGSFAKLNDAEGITSDVLKASEVAEASAIQTVSVVQSASNSASATASGSQSGSANATASGSGAPVATGAAAGAPLSKGVMAFVGGVAALAG</sequence>
<proteinExistence type="predicted"/>
<accession>A0ACB6RQZ2</accession>
<organism evidence="1 2">
    <name type="scientific">Macroventuria anomochaeta</name>
    <dbReference type="NCBI Taxonomy" id="301207"/>
    <lineage>
        <taxon>Eukaryota</taxon>
        <taxon>Fungi</taxon>
        <taxon>Dikarya</taxon>
        <taxon>Ascomycota</taxon>
        <taxon>Pezizomycotina</taxon>
        <taxon>Dothideomycetes</taxon>
        <taxon>Pleosporomycetidae</taxon>
        <taxon>Pleosporales</taxon>
        <taxon>Pleosporineae</taxon>
        <taxon>Didymellaceae</taxon>
        <taxon>Macroventuria</taxon>
    </lineage>
</organism>
<protein>
    <submittedName>
        <fullName evidence="1">Uncharacterized protein</fullName>
    </submittedName>
</protein>
<keyword evidence="2" id="KW-1185">Reference proteome</keyword>
<comment type="caution">
    <text evidence="1">The sequence shown here is derived from an EMBL/GenBank/DDBJ whole genome shotgun (WGS) entry which is preliminary data.</text>
</comment>
<dbReference type="EMBL" id="MU006731">
    <property type="protein sequence ID" value="KAF2624326.1"/>
    <property type="molecule type" value="Genomic_DNA"/>
</dbReference>
<evidence type="ECO:0000313" key="2">
    <source>
        <dbReference type="Proteomes" id="UP000799754"/>
    </source>
</evidence>